<sequence>MAKRVLVACGNGVATSTVVASKIRDYCKERGLDVQTNQCRMIELHDKGDAYDLIVTSGKFSDPDVKTPCIMAISLLTGIGADKTLEQIYQALKD</sequence>
<dbReference type="PATRIC" id="fig|1125712.3.peg.734"/>
<evidence type="ECO:0000256" key="1">
    <source>
        <dbReference type="ARBA" id="ARBA00022679"/>
    </source>
</evidence>
<dbReference type="AlphaFoldDB" id="U2V271"/>
<accession>U2V271</accession>
<evidence type="ECO:0000259" key="2">
    <source>
        <dbReference type="PROSITE" id="PS51099"/>
    </source>
</evidence>
<dbReference type="InterPro" id="IPR003501">
    <property type="entry name" value="PTS_EIIB_2/3"/>
</dbReference>
<reference evidence="3 4" key="1">
    <citation type="submission" date="2013-08" db="EMBL/GenBank/DDBJ databases">
        <authorList>
            <person name="Durkin A.S."/>
            <person name="Haft D.R."/>
            <person name="McCorrison J."/>
            <person name="Torralba M."/>
            <person name="Gillis M."/>
            <person name="Haft D.H."/>
            <person name="Methe B."/>
            <person name="Sutton G."/>
            <person name="Nelson K.E."/>
        </authorList>
    </citation>
    <scope>NUCLEOTIDE SEQUENCE [LARGE SCALE GENOMIC DNA]</scope>
    <source>
        <strain evidence="3 4">F0195</strain>
    </source>
</reference>
<dbReference type="STRING" id="1125712.HMPREF1316_1636"/>
<dbReference type="CDD" id="cd05566">
    <property type="entry name" value="PTS_IIB_galactitol"/>
    <property type="match status" value="1"/>
</dbReference>
<evidence type="ECO:0000313" key="3">
    <source>
        <dbReference type="EMBL" id="ERL09467.1"/>
    </source>
</evidence>
<organism evidence="3 4">
    <name type="scientific">Olsenella profusa F0195</name>
    <dbReference type="NCBI Taxonomy" id="1125712"/>
    <lineage>
        <taxon>Bacteria</taxon>
        <taxon>Bacillati</taxon>
        <taxon>Actinomycetota</taxon>
        <taxon>Coriobacteriia</taxon>
        <taxon>Coriobacteriales</taxon>
        <taxon>Atopobiaceae</taxon>
        <taxon>Olsenella</taxon>
    </lineage>
</organism>
<dbReference type="RefSeq" id="WP_021725553.1">
    <property type="nucleotide sequence ID" value="NZ_AWEZ01000029.1"/>
</dbReference>
<gene>
    <name evidence="3" type="ORF">HMPREF1316_1636</name>
</gene>
<dbReference type="EMBL" id="AWEZ01000029">
    <property type="protein sequence ID" value="ERL09467.1"/>
    <property type="molecule type" value="Genomic_DNA"/>
</dbReference>
<dbReference type="SUPFAM" id="SSF52794">
    <property type="entry name" value="PTS system IIB component-like"/>
    <property type="match status" value="1"/>
</dbReference>
<dbReference type="Proteomes" id="UP000016638">
    <property type="component" value="Unassembled WGS sequence"/>
</dbReference>
<evidence type="ECO:0000313" key="4">
    <source>
        <dbReference type="Proteomes" id="UP000016638"/>
    </source>
</evidence>
<feature type="domain" description="PTS EIIB type-2" evidence="2">
    <location>
        <begin position="3"/>
        <end position="94"/>
    </location>
</feature>
<name>U2V271_9ACTN</name>
<dbReference type="Pfam" id="PF02302">
    <property type="entry name" value="PTS_IIB"/>
    <property type="match status" value="1"/>
</dbReference>
<dbReference type="InterPro" id="IPR013011">
    <property type="entry name" value="PTS_EIIB_2"/>
</dbReference>
<protein>
    <submittedName>
        <fullName evidence="3">PTS system, lactose/cellobiose-specific IIB subunit</fullName>
    </submittedName>
</protein>
<comment type="caution">
    <text evidence="3">The sequence shown here is derived from an EMBL/GenBank/DDBJ whole genome shotgun (WGS) entry which is preliminary data.</text>
</comment>
<dbReference type="GO" id="GO:0008982">
    <property type="term" value="F:protein-N(PI)-phosphohistidine-sugar phosphotransferase activity"/>
    <property type="evidence" value="ECO:0007669"/>
    <property type="project" value="InterPro"/>
</dbReference>
<proteinExistence type="predicted"/>
<keyword evidence="4" id="KW-1185">Reference proteome</keyword>
<keyword evidence="1" id="KW-0808">Transferase</keyword>
<dbReference type="PROSITE" id="PS51099">
    <property type="entry name" value="PTS_EIIB_TYPE_2"/>
    <property type="match status" value="1"/>
</dbReference>
<dbReference type="eggNOG" id="COG3414">
    <property type="taxonomic scope" value="Bacteria"/>
</dbReference>
<dbReference type="InterPro" id="IPR036095">
    <property type="entry name" value="PTS_EIIB-like_sf"/>
</dbReference>
<dbReference type="GO" id="GO:0009401">
    <property type="term" value="P:phosphoenolpyruvate-dependent sugar phosphotransferase system"/>
    <property type="evidence" value="ECO:0007669"/>
    <property type="project" value="InterPro"/>
</dbReference>
<dbReference type="Gene3D" id="3.40.50.2300">
    <property type="match status" value="1"/>
</dbReference>
<dbReference type="OrthoDB" id="3196672at2"/>